<dbReference type="EMBL" id="BARU01017920">
    <property type="protein sequence ID" value="GAH50342.1"/>
    <property type="molecule type" value="Genomic_DNA"/>
</dbReference>
<proteinExistence type="predicted"/>
<dbReference type="AlphaFoldDB" id="X1FZA4"/>
<reference evidence="1" key="1">
    <citation type="journal article" date="2014" name="Front. Microbiol.">
        <title>High frequency of phylogenetically diverse reductive dehalogenase-homologous genes in deep subseafloor sedimentary metagenomes.</title>
        <authorList>
            <person name="Kawai M."/>
            <person name="Futagami T."/>
            <person name="Toyoda A."/>
            <person name="Takaki Y."/>
            <person name="Nishi S."/>
            <person name="Hori S."/>
            <person name="Arai W."/>
            <person name="Tsubouchi T."/>
            <person name="Morono Y."/>
            <person name="Uchiyama I."/>
            <person name="Ito T."/>
            <person name="Fujiyama A."/>
            <person name="Inagaki F."/>
            <person name="Takami H."/>
        </authorList>
    </citation>
    <scope>NUCLEOTIDE SEQUENCE</scope>
    <source>
        <strain evidence="1">Expedition CK06-06</strain>
    </source>
</reference>
<gene>
    <name evidence="1" type="ORF">S03H2_29668</name>
</gene>
<evidence type="ECO:0000313" key="1">
    <source>
        <dbReference type="EMBL" id="GAH50342.1"/>
    </source>
</evidence>
<feature type="non-terminal residue" evidence="1">
    <location>
        <position position="1"/>
    </location>
</feature>
<organism evidence="1">
    <name type="scientific">marine sediment metagenome</name>
    <dbReference type="NCBI Taxonomy" id="412755"/>
    <lineage>
        <taxon>unclassified sequences</taxon>
        <taxon>metagenomes</taxon>
        <taxon>ecological metagenomes</taxon>
    </lineage>
</organism>
<name>X1FZA4_9ZZZZ</name>
<protein>
    <submittedName>
        <fullName evidence="1">Uncharacterized protein</fullName>
    </submittedName>
</protein>
<accession>X1FZA4</accession>
<comment type="caution">
    <text evidence="1">The sequence shown here is derived from an EMBL/GenBank/DDBJ whole genome shotgun (WGS) entry which is preliminary data.</text>
</comment>
<sequence>IYYPDNTKKEPIKAKESVKKTWSWESFMEYCRLPPWQWALL</sequence>